<sequence>MFMSQFNNPILRQNPDINPYRHASYEVWNRLRWDFNPESRRSRRILKNLKDKYNGQKSVIVCNGPSLLKSDLSLLKNIFTFGLNKINLLFDGSDFRPSCIVVVNPFVIEQNSEFYNNTDIPIFVDTCGSKLIKSSSNVTFLHSSSQYKFAQDCSISVFQGFTVTFVAMQLAFHLGFQEVALIGCDHNFATKGPANTVVVSGEKDDNHFAPNYFAGGVKWQLPDLAASEAAYSLAYEVYSAHGRKLVNATEGGKLEVLPRVSLEKFLNGNYTTI</sequence>
<protein>
    <submittedName>
        <fullName evidence="2">DUF115 domain-containing protein</fullName>
    </submittedName>
</protein>
<feature type="domain" description="6-hydroxymethylpterin diphosphokinase MptE-like" evidence="1">
    <location>
        <begin position="44"/>
        <end position="189"/>
    </location>
</feature>
<dbReference type="Pfam" id="PF01973">
    <property type="entry name" value="MptE-like"/>
    <property type="match status" value="1"/>
</dbReference>
<dbReference type="Proteomes" id="UP000316280">
    <property type="component" value="Unassembled WGS sequence"/>
</dbReference>
<dbReference type="Gene3D" id="3.90.1480.10">
    <property type="entry name" value="Alpha-2,3-sialyltransferase"/>
    <property type="match status" value="1"/>
</dbReference>
<reference evidence="2 3" key="1">
    <citation type="submission" date="2019-01" db="EMBL/GenBank/DDBJ databases">
        <title>Coherence of Microcystis species and biogeography revealed through population genomics.</title>
        <authorList>
            <person name="Perez-Carrascal O.M."/>
            <person name="Terrat Y."/>
            <person name="Giani A."/>
            <person name="Fortin N."/>
            <person name="Tromas N."/>
            <person name="Shapiro B.J."/>
        </authorList>
    </citation>
    <scope>NUCLEOTIDE SEQUENCE [LARGE SCALE GENOMIC DNA]</scope>
    <source>
        <strain evidence="2">Ma_OC_H_19870700_S124</strain>
    </source>
</reference>
<gene>
    <name evidence="2" type="ORF">EWV63_15995</name>
</gene>
<dbReference type="InterPro" id="IPR002826">
    <property type="entry name" value="MptE-like"/>
</dbReference>
<evidence type="ECO:0000259" key="1">
    <source>
        <dbReference type="Pfam" id="PF01973"/>
    </source>
</evidence>
<evidence type="ECO:0000313" key="2">
    <source>
        <dbReference type="EMBL" id="TRT84102.1"/>
    </source>
</evidence>
<dbReference type="AlphaFoldDB" id="A0A552AF44"/>
<dbReference type="EMBL" id="SFBR01000144">
    <property type="protein sequence ID" value="TRT84102.1"/>
    <property type="molecule type" value="Genomic_DNA"/>
</dbReference>
<proteinExistence type="predicted"/>
<comment type="caution">
    <text evidence="2">The sequence shown here is derived from an EMBL/GenBank/DDBJ whole genome shotgun (WGS) entry which is preliminary data.</text>
</comment>
<evidence type="ECO:0000313" key="3">
    <source>
        <dbReference type="Proteomes" id="UP000316280"/>
    </source>
</evidence>
<organism evidence="2 3">
    <name type="scientific">Microcystis aeruginosa Ma_OC_H_19870700_S124</name>
    <dbReference type="NCBI Taxonomy" id="2486262"/>
    <lineage>
        <taxon>Bacteria</taxon>
        <taxon>Bacillati</taxon>
        <taxon>Cyanobacteriota</taxon>
        <taxon>Cyanophyceae</taxon>
        <taxon>Oscillatoriophycideae</taxon>
        <taxon>Chroococcales</taxon>
        <taxon>Microcystaceae</taxon>
        <taxon>Microcystis</taxon>
    </lineage>
</organism>
<accession>A0A552AF44</accession>
<name>A0A552AF44_MICAE</name>